<keyword evidence="1" id="KW-0808">Transferase</keyword>
<dbReference type="InterPro" id="IPR058840">
    <property type="entry name" value="AAA_SelU"/>
</dbReference>
<protein>
    <submittedName>
        <fullName evidence="1">tRNA 2-selenouridine synthase SelU</fullName>
        <ecNumber evidence="1">2.9.1.-</ecNumber>
    </submittedName>
</protein>
<dbReference type="AlphaFoldDB" id="A0A0D8IFA7"/>
<dbReference type="GO" id="GO:0043828">
    <property type="term" value="F:tRNA 2-selenouridine synthase activity"/>
    <property type="evidence" value="ECO:0007669"/>
    <property type="project" value="InterPro"/>
</dbReference>
<keyword evidence="2" id="KW-1185">Reference proteome</keyword>
<dbReference type="KEGG" id="cace:CACET_c19710"/>
<sequence length="350" mass="40066">MLKAIDVKDAVYKEKKIFIDVRSPFEYHEGSIPEAINLPLFTDEERVEVGSVYKNNSVEEAKALGVKFASAKLSNIYETLSEISKKNEAVIVFCARGGLRSGSVVSFLNNLGVAVYQLQGGYKSFRKFTLDYLENMHKYHEFIVLHGYTGVGKTQILNRLESEKVPTLDLEALAKNTGSVFGNIGFDEKDMTQKNFEALLVNTLIEAESKFLVVESESKRIGTVFIPNNLHEQIINGRHVLIETTINNRIDILIDDYVNKPINSDELLIKSIHNLTKRIGKEKAGRYIDYIQNKKYEEIAKELIINYYDPLYKHSMAKYDYDLCINYDKIEKAVKALKDYYNEIEGKKKE</sequence>
<accession>A0A0D8IFA7</accession>
<dbReference type="InterPro" id="IPR017582">
    <property type="entry name" value="SelU"/>
</dbReference>
<dbReference type="Pfam" id="PF00581">
    <property type="entry name" value="Rhodanese"/>
    <property type="match status" value="1"/>
</dbReference>
<proteinExistence type="predicted"/>
<dbReference type="PATRIC" id="fig|84022.5.peg.4"/>
<dbReference type="Gene3D" id="3.40.250.10">
    <property type="entry name" value="Rhodanese-like domain"/>
    <property type="match status" value="1"/>
</dbReference>
<dbReference type="PANTHER" id="PTHR30401">
    <property type="entry name" value="TRNA 2-SELENOURIDINE SYNTHASE"/>
    <property type="match status" value="1"/>
</dbReference>
<dbReference type="Pfam" id="PF26341">
    <property type="entry name" value="AAA_SelU"/>
    <property type="match status" value="1"/>
</dbReference>
<evidence type="ECO:0000313" key="1">
    <source>
        <dbReference type="EMBL" id="AKL95419.1"/>
    </source>
</evidence>
<dbReference type="PANTHER" id="PTHR30401:SF0">
    <property type="entry name" value="TRNA 2-SELENOURIDINE SYNTHASE"/>
    <property type="match status" value="1"/>
</dbReference>
<dbReference type="SUPFAM" id="SSF52821">
    <property type="entry name" value="Rhodanese/Cell cycle control phosphatase"/>
    <property type="match status" value="1"/>
</dbReference>
<dbReference type="EC" id="2.9.1.-" evidence="1"/>
<dbReference type="SUPFAM" id="SSF52540">
    <property type="entry name" value="P-loop containing nucleoside triphosphate hydrolases"/>
    <property type="match status" value="1"/>
</dbReference>
<dbReference type="PROSITE" id="PS50206">
    <property type="entry name" value="RHODANESE_3"/>
    <property type="match status" value="1"/>
</dbReference>
<dbReference type="InterPro" id="IPR036873">
    <property type="entry name" value="Rhodanese-like_dom_sf"/>
</dbReference>
<evidence type="ECO:0000313" key="2">
    <source>
        <dbReference type="Proteomes" id="UP000035704"/>
    </source>
</evidence>
<dbReference type="InterPro" id="IPR027417">
    <property type="entry name" value="P-loop_NTPase"/>
</dbReference>
<dbReference type="EMBL" id="CP009687">
    <property type="protein sequence ID" value="AKL95419.1"/>
    <property type="molecule type" value="Genomic_DNA"/>
</dbReference>
<dbReference type="SMART" id="SM00450">
    <property type="entry name" value="RHOD"/>
    <property type="match status" value="1"/>
</dbReference>
<dbReference type="GO" id="GO:0002098">
    <property type="term" value="P:tRNA wobble uridine modification"/>
    <property type="evidence" value="ECO:0007669"/>
    <property type="project" value="InterPro"/>
</dbReference>
<dbReference type="Proteomes" id="UP000035704">
    <property type="component" value="Chromosome"/>
</dbReference>
<organism evidence="1 2">
    <name type="scientific">Clostridium aceticum</name>
    <dbReference type="NCBI Taxonomy" id="84022"/>
    <lineage>
        <taxon>Bacteria</taxon>
        <taxon>Bacillati</taxon>
        <taxon>Bacillota</taxon>
        <taxon>Clostridia</taxon>
        <taxon>Eubacteriales</taxon>
        <taxon>Clostridiaceae</taxon>
        <taxon>Clostridium</taxon>
    </lineage>
</organism>
<reference evidence="1 2" key="1">
    <citation type="submission" date="2014-10" db="EMBL/GenBank/DDBJ databases">
        <title>Genome sequence of Clostridium aceticum DSM 1496.</title>
        <authorList>
            <person name="Poehlein A."/>
            <person name="Schiel-Bengelsdorf B."/>
            <person name="Gottschalk G."/>
            <person name="Duerre P."/>
            <person name="Daniel R."/>
        </authorList>
    </citation>
    <scope>NUCLEOTIDE SEQUENCE [LARGE SCALE GENOMIC DNA]</scope>
    <source>
        <strain evidence="1 2">DSM 1496</strain>
    </source>
</reference>
<dbReference type="NCBIfam" id="NF008750">
    <property type="entry name" value="PRK11784.1-2"/>
    <property type="match status" value="1"/>
</dbReference>
<dbReference type="InterPro" id="IPR001763">
    <property type="entry name" value="Rhodanese-like_dom"/>
</dbReference>
<dbReference type="STRING" id="84022.CACET_c19710"/>
<dbReference type="RefSeq" id="WP_044822859.1">
    <property type="nucleotide sequence ID" value="NZ_JYHU01000001.1"/>
</dbReference>
<name>A0A0D8IFA7_9CLOT</name>
<gene>
    <name evidence="1" type="primary">selU</name>
    <name evidence="1" type="ORF">CACET_c19710</name>
</gene>
<dbReference type="NCBIfam" id="TIGR03167">
    <property type="entry name" value="tRNA_sel_U_synt"/>
    <property type="match status" value="1"/>
</dbReference>